<dbReference type="EMBL" id="UGJB01000004">
    <property type="protein sequence ID" value="STQ10496.1"/>
    <property type="molecule type" value="Genomic_DNA"/>
</dbReference>
<gene>
    <name evidence="2" type="ORF">NCTC10005_03242</name>
</gene>
<dbReference type="AlphaFoldDB" id="A0A377LXG7"/>
<organism evidence="2 3">
    <name type="scientific">Enterobacter cloacae</name>
    <dbReference type="NCBI Taxonomy" id="550"/>
    <lineage>
        <taxon>Bacteria</taxon>
        <taxon>Pseudomonadati</taxon>
        <taxon>Pseudomonadota</taxon>
        <taxon>Gammaproteobacteria</taxon>
        <taxon>Enterobacterales</taxon>
        <taxon>Enterobacteriaceae</taxon>
        <taxon>Enterobacter</taxon>
        <taxon>Enterobacter cloacae complex</taxon>
    </lineage>
</organism>
<accession>A0A377LXG7</accession>
<evidence type="ECO:0000256" key="1">
    <source>
        <dbReference type="SAM" id="MobiDB-lite"/>
    </source>
</evidence>
<dbReference type="Proteomes" id="UP000255106">
    <property type="component" value="Unassembled WGS sequence"/>
</dbReference>
<sequence>MLISAELAVISVRRSIAELIADQLQLFADHFHQALCAAQDVQQFSDLLQQLFIFVEQFFMLKAVSFCRRRSRIAWLAVQSGSTDHHARRIQVPATQDARRHHRHAPALPQRCPDPTDGKSARFSLPPGWRATDQFNDRVDVGQRHGQCLKDVARSPRFAQFENGTTGHHFAR</sequence>
<evidence type="ECO:0000313" key="3">
    <source>
        <dbReference type="Proteomes" id="UP000255106"/>
    </source>
</evidence>
<reference evidence="2 3" key="1">
    <citation type="submission" date="2018-06" db="EMBL/GenBank/DDBJ databases">
        <authorList>
            <consortium name="Pathogen Informatics"/>
            <person name="Doyle S."/>
        </authorList>
    </citation>
    <scope>NUCLEOTIDE SEQUENCE [LARGE SCALE GENOMIC DNA]</scope>
    <source>
        <strain evidence="2 3">NCTC10005</strain>
    </source>
</reference>
<proteinExistence type="predicted"/>
<protein>
    <submittedName>
        <fullName evidence="2">Uncharacterized protein</fullName>
    </submittedName>
</protein>
<evidence type="ECO:0000313" key="2">
    <source>
        <dbReference type="EMBL" id="STQ10496.1"/>
    </source>
</evidence>
<feature type="region of interest" description="Disordered" evidence="1">
    <location>
        <begin position="95"/>
        <end position="120"/>
    </location>
</feature>
<name>A0A377LXG7_ENTCL</name>